<reference evidence="3" key="1">
    <citation type="submission" date="2017-11" db="EMBL/GenBank/DDBJ databases">
        <authorList>
            <person name="Kajale S.C."/>
            <person name="Sharma A."/>
        </authorList>
    </citation>
    <scope>NUCLEOTIDE SEQUENCE</scope>
    <source>
        <strain evidence="3">LS1_42</strain>
    </source>
</reference>
<keyword evidence="1" id="KW-0520">NAD</keyword>
<evidence type="ECO:0000259" key="2">
    <source>
        <dbReference type="Pfam" id="PF01370"/>
    </source>
</evidence>
<dbReference type="AlphaFoldDB" id="A0A8J8Q1F0"/>
<keyword evidence="4" id="KW-1185">Reference proteome</keyword>
<feature type="domain" description="NAD-dependent epimerase/dehydratase" evidence="2">
    <location>
        <begin position="28"/>
        <end position="143"/>
    </location>
</feature>
<accession>A0A8J8Q1F0</accession>
<dbReference type="RefSeq" id="WP_148859363.1">
    <property type="nucleotide sequence ID" value="NZ_PHNJ01000011.1"/>
</dbReference>
<dbReference type="Proteomes" id="UP000766904">
    <property type="component" value="Unassembled WGS sequence"/>
</dbReference>
<dbReference type="PANTHER" id="PTHR43574">
    <property type="entry name" value="EPIMERASE-RELATED"/>
    <property type="match status" value="1"/>
</dbReference>
<comment type="caution">
    <text evidence="3">The sequence shown here is derived from an EMBL/GenBank/DDBJ whole genome shotgun (WGS) entry which is preliminary data.</text>
</comment>
<sequence>MARPTRGTARHGGNRVACGRSPIVIRPPAYLVEATALFSNILETMQAVGVSELAYTSTSTVYGEAPRPTPEDYAPLEPISAYGASKLADEGLCSTYAHSHELTVRTFRFANIVGSRLQSAVLADFTATVYTTPETALICGTGRKEQLDGVRRRTRSCPTTYGR</sequence>
<name>A0A8J8Q1F0_9EURY</name>
<proteinExistence type="predicted"/>
<gene>
    <name evidence="3" type="ORF">CV102_18015</name>
</gene>
<dbReference type="EMBL" id="PHNJ01000011">
    <property type="protein sequence ID" value="TYL37212.1"/>
    <property type="molecule type" value="Genomic_DNA"/>
</dbReference>
<protein>
    <recommendedName>
        <fullName evidence="2">NAD-dependent epimerase/dehydratase domain-containing protein</fullName>
    </recommendedName>
</protein>
<dbReference type="Pfam" id="PF01370">
    <property type="entry name" value="Epimerase"/>
    <property type="match status" value="1"/>
</dbReference>
<dbReference type="Gene3D" id="3.40.50.720">
    <property type="entry name" value="NAD(P)-binding Rossmann-like Domain"/>
    <property type="match status" value="1"/>
</dbReference>
<organism evidence="3 4">
    <name type="scientific">Natronococcus pandeyae</name>
    <dbReference type="NCBI Taxonomy" id="2055836"/>
    <lineage>
        <taxon>Archaea</taxon>
        <taxon>Methanobacteriati</taxon>
        <taxon>Methanobacteriota</taxon>
        <taxon>Stenosarchaea group</taxon>
        <taxon>Halobacteria</taxon>
        <taxon>Halobacteriales</taxon>
        <taxon>Natrialbaceae</taxon>
        <taxon>Natronococcus</taxon>
    </lineage>
</organism>
<dbReference type="SUPFAM" id="SSF51735">
    <property type="entry name" value="NAD(P)-binding Rossmann-fold domains"/>
    <property type="match status" value="1"/>
</dbReference>
<dbReference type="InterPro" id="IPR001509">
    <property type="entry name" value="Epimerase_deHydtase"/>
</dbReference>
<dbReference type="OrthoDB" id="4907at2157"/>
<dbReference type="Gene3D" id="3.90.25.10">
    <property type="entry name" value="UDP-galactose 4-epimerase, domain 1"/>
    <property type="match status" value="1"/>
</dbReference>
<dbReference type="InterPro" id="IPR036291">
    <property type="entry name" value="NAD(P)-bd_dom_sf"/>
</dbReference>
<evidence type="ECO:0000256" key="1">
    <source>
        <dbReference type="ARBA" id="ARBA00023027"/>
    </source>
</evidence>
<evidence type="ECO:0000313" key="4">
    <source>
        <dbReference type="Proteomes" id="UP000766904"/>
    </source>
</evidence>
<evidence type="ECO:0000313" key="3">
    <source>
        <dbReference type="EMBL" id="TYL37212.1"/>
    </source>
</evidence>